<evidence type="ECO:0000313" key="1">
    <source>
        <dbReference type="EMBL" id="OMO83948.1"/>
    </source>
</evidence>
<comment type="caution">
    <text evidence="1">The sequence shown here is derived from an EMBL/GenBank/DDBJ whole genome shotgun (WGS) entry which is preliminary data.</text>
</comment>
<proteinExistence type="predicted"/>
<dbReference type="Gramene" id="OMO83948">
    <property type="protein sequence ID" value="OMO83948"/>
    <property type="gene ID" value="CCACVL1_11075"/>
</dbReference>
<dbReference type="EMBL" id="AWWV01009798">
    <property type="protein sequence ID" value="OMO83948.1"/>
    <property type="molecule type" value="Genomic_DNA"/>
</dbReference>
<reference evidence="1 2" key="1">
    <citation type="submission" date="2013-09" db="EMBL/GenBank/DDBJ databases">
        <title>Corchorus capsularis genome sequencing.</title>
        <authorList>
            <person name="Alam M."/>
            <person name="Haque M.S."/>
            <person name="Islam M.S."/>
            <person name="Emdad E.M."/>
            <person name="Islam M.M."/>
            <person name="Ahmed B."/>
            <person name="Halim A."/>
            <person name="Hossen Q.M.M."/>
            <person name="Hossain M.Z."/>
            <person name="Ahmed R."/>
            <person name="Khan M.M."/>
            <person name="Islam R."/>
            <person name="Rashid M.M."/>
            <person name="Khan S.A."/>
            <person name="Rahman M.S."/>
            <person name="Alam M."/>
        </authorList>
    </citation>
    <scope>NUCLEOTIDE SEQUENCE [LARGE SCALE GENOMIC DNA]</scope>
    <source>
        <strain evidence="2">cv. CVL-1</strain>
        <tissue evidence="1">Whole seedling</tissue>
    </source>
</reference>
<name>A0A1R3IMY5_COCAP</name>
<keyword evidence="2" id="KW-1185">Reference proteome</keyword>
<organism evidence="1 2">
    <name type="scientific">Corchorus capsularis</name>
    <name type="common">Jute</name>
    <dbReference type="NCBI Taxonomy" id="210143"/>
    <lineage>
        <taxon>Eukaryota</taxon>
        <taxon>Viridiplantae</taxon>
        <taxon>Streptophyta</taxon>
        <taxon>Embryophyta</taxon>
        <taxon>Tracheophyta</taxon>
        <taxon>Spermatophyta</taxon>
        <taxon>Magnoliopsida</taxon>
        <taxon>eudicotyledons</taxon>
        <taxon>Gunneridae</taxon>
        <taxon>Pentapetalae</taxon>
        <taxon>rosids</taxon>
        <taxon>malvids</taxon>
        <taxon>Malvales</taxon>
        <taxon>Malvaceae</taxon>
        <taxon>Grewioideae</taxon>
        <taxon>Apeibeae</taxon>
        <taxon>Corchorus</taxon>
    </lineage>
</organism>
<dbReference type="Proteomes" id="UP000188268">
    <property type="component" value="Unassembled WGS sequence"/>
</dbReference>
<sequence length="115" mass="12565">MSGSGKVLCIALPIQNAITNHFGTEYSVPTHVPTVRTITCTISSKYDIPMPVPEPRAALGTDEDWPLLEAARRVEPYGDYVDINLSPKLSKGKGRVVDGGVPFYLSVYGWSNVRD</sequence>
<protein>
    <submittedName>
        <fullName evidence="1">Uncharacterized protein</fullName>
    </submittedName>
</protein>
<dbReference type="AlphaFoldDB" id="A0A1R3IMY5"/>
<gene>
    <name evidence="1" type="ORF">CCACVL1_11075</name>
</gene>
<accession>A0A1R3IMY5</accession>
<evidence type="ECO:0000313" key="2">
    <source>
        <dbReference type="Proteomes" id="UP000188268"/>
    </source>
</evidence>